<name>A0A8H8RSW5_9HELO</name>
<dbReference type="PRINTS" id="PR00171">
    <property type="entry name" value="SUGRTRNSPORT"/>
</dbReference>
<protein>
    <submittedName>
        <fullName evidence="11">High-affinity fructose transporter</fullName>
    </submittedName>
</protein>
<dbReference type="InterPro" id="IPR020846">
    <property type="entry name" value="MFS_dom"/>
</dbReference>
<reference evidence="11 12" key="1">
    <citation type="submission" date="2018-05" db="EMBL/GenBank/DDBJ databases">
        <title>Genome sequencing and assembly of the regulated plant pathogen Lachnellula willkommii and related sister species for the development of diagnostic species identification markers.</title>
        <authorList>
            <person name="Giroux E."/>
            <person name="Bilodeau G."/>
        </authorList>
    </citation>
    <scope>NUCLEOTIDE SEQUENCE [LARGE SCALE GENOMIC DNA]</scope>
    <source>
        <strain evidence="11 12">CBS 197.66</strain>
    </source>
</reference>
<dbReference type="EMBL" id="QGMJ01000146">
    <property type="protein sequence ID" value="TVY41204.1"/>
    <property type="molecule type" value="Genomic_DNA"/>
</dbReference>
<feature type="compositionally biased region" description="Basic and acidic residues" evidence="8">
    <location>
        <begin position="29"/>
        <end position="42"/>
    </location>
</feature>
<evidence type="ECO:0000256" key="1">
    <source>
        <dbReference type="ARBA" id="ARBA00004141"/>
    </source>
</evidence>
<dbReference type="CDD" id="cd17356">
    <property type="entry name" value="MFS_HXT"/>
    <property type="match status" value="1"/>
</dbReference>
<dbReference type="InterPro" id="IPR036259">
    <property type="entry name" value="MFS_trans_sf"/>
</dbReference>
<feature type="transmembrane region" description="Helical" evidence="9">
    <location>
        <begin position="134"/>
        <end position="152"/>
    </location>
</feature>
<proteinExistence type="inferred from homology"/>
<evidence type="ECO:0000256" key="4">
    <source>
        <dbReference type="ARBA" id="ARBA00022692"/>
    </source>
</evidence>
<evidence type="ECO:0000313" key="12">
    <source>
        <dbReference type="Proteomes" id="UP000462212"/>
    </source>
</evidence>
<dbReference type="PANTHER" id="PTHR48022:SF39">
    <property type="entry name" value="MONOSACCHARIDE TRANSPORTER, PUTATIVE-RELATED"/>
    <property type="match status" value="1"/>
</dbReference>
<dbReference type="NCBIfam" id="TIGR00879">
    <property type="entry name" value="SP"/>
    <property type="match status" value="1"/>
</dbReference>
<dbReference type="FunFam" id="1.20.1250.20:FF:000044">
    <property type="entry name" value="Hexose transporter Hxt3p"/>
    <property type="match status" value="1"/>
</dbReference>
<feature type="transmembrane region" description="Helical" evidence="9">
    <location>
        <begin position="510"/>
        <end position="529"/>
    </location>
</feature>
<dbReference type="InterPro" id="IPR005828">
    <property type="entry name" value="MFS_sugar_transport-like"/>
</dbReference>
<sequence length="625" mass="68392">MSRLNIFKKNTAANGSVAPTAVPSPSESVVHDSSKDVSESEKGNGGLITGKIPTVTIRTIVMTLCVSMGGFIFGSYLSHHLRRHRELILATTGYDTGQISGFLEMPVFLQRFGEPTSDLSKSPSGYKFSNVRSGLIVGLLSIGTLIGALIAGPASNYFGRRPSIPFWCLIFCIGVVVQEAVGDGMWVGIAMGRWTAGLGVGALSVLVPLYMTETAPVPVRGAVVSCYQLFVTIGIFTADCINFGTEKRKDTGSYRIPMGIGFIWALILGIGILFLPETPRFDWNHGRAERGLDTMTKFYGEPASHPMIQNEAEEIEKVMEATKGDHPWYEAITGPRMFYRIVLAMGLQMFQQLTGANYFFYYGTSIFSGVGIKNSFVTAMILGGVNVGATFFGVAMARKFRRRESLYIAGLWQCMCFLVFASVGQFVFKDAAEGSSLAKTSGTVMIVFACLFICGFATTWGPLVWACIGELFPYRYRAVGMGLATASNWLWNFLLAFFTPFITNDINFSYGYVFAGCNLFAAFMAYYWLIESSGKTLEEVDAMYLIHVSPRKSAKFQFDEDTKRDLGSILNTDAMKLERRGRKTKKVNEAGQGGVFHEEGAPVHHTPNVTDMSNGSHPITSTGAA</sequence>
<feature type="transmembrane region" description="Helical" evidence="9">
    <location>
        <begin position="478"/>
        <end position="498"/>
    </location>
</feature>
<feature type="domain" description="Major facilitator superfamily (MFS) profile" evidence="10">
    <location>
        <begin position="62"/>
        <end position="533"/>
    </location>
</feature>
<evidence type="ECO:0000256" key="3">
    <source>
        <dbReference type="ARBA" id="ARBA00022448"/>
    </source>
</evidence>
<dbReference type="AlphaFoldDB" id="A0A8H8RSW5"/>
<keyword evidence="4 9" id="KW-0812">Transmembrane</keyword>
<dbReference type="OrthoDB" id="2241241at2759"/>
<organism evidence="11 12">
    <name type="scientific">Lachnellula subtilissima</name>
    <dbReference type="NCBI Taxonomy" id="602034"/>
    <lineage>
        <taxon>Eukaryota</taxon>
        <taxon>Fungi</taxon>
        <taxon>Dikarya</taxon>
        <taxon>Ascomycota</taxon>
        <taxon>Pezizomycotina</taxon>
        <taxon>Leotiomycetes</taxon>
        <taxon>Helotiales</taxon>
        <taxon>Lachnaceae</taxon>
        <taxon>Lachnellula</taxon>
    </lineage>
</organism>
<feature type="compositionally biased region" description="Polar residues" evidence="8">
    <location>
        <begin position="607"/>
        <end position="625"/>
    </location>
</feature>
<dbReference type="PROSITE" id="PS50850">
    <property type="entry name" value="MFS"/>
    <property type="match status" value="1"/>
</dbReference>
<dbReference type="Proteomes" id="UP000462212">
    <property type="component" value="Unassembled WGS sequence"/>
</dbReference>
<feature type="region of interest" description="Disordered" evidence="8">
    <location>
        <begin position="580"/>
        <end position="625"/>
    </location>
</feature>
<keyword evidence="6 9" id="KW-0472">Membrane</keyword>
<dbReference type="SUPFAM" id="SSF103473">
    <property type="entry name" value="MFS general substrate transporter"/>
    <property type="match status" value="1"/>
</dbReference>
<feature type="transmembrane region" description="Helical" evidence="9">
    <location>
        <begin position="222"/>
        <end position="244"/>
    </location>
</feature>
<dbReference type="GO" id="GO:0016020">
    <property type="term" value="C:membrane"/>
    <property type="evidence" value="ECO:0007669"/>
    <property type="project" value="UniProtKB-SubCell"/>
</dbReference>
<evidence type="ECO:0000259" key="10">
    <source>
        <dbReference type="PROSITE" id="PS50850"/>
    </source>
</evidence>
<keyword evidence="5 9" id="KW-1133">Transmembrane helix</keyword>
<accession>A0A8H8RSW5</accession>
<keyword evidence="3 7" id="KW-0813">Transport</keyword>
<dbReference type="Pfam" id="PF00083">
    <property type="entry name" value="Sugar_tr"/>
    <property type="match status" value="1"/>
</dbReference>
<dbReference type="PANTHER" id="PTHR48022">
    <property type="entry name" value="PLASTIDIC GLUCOSE TRANSPORTER 4"/>
    <property type="match status" value="1"/>
</dbReference>
<dbReference type="InterPro" id="IPR003663">
    <property type="entry name" value="Sugar/inositol_transpt"/>
</dbReference>
<dbReference type="InterPro" id="IPR050360">
    <property type="entry name" value="MFS_Sugar_Transporters"/>
</dbReference>
<gene>
    <name evidence="11" type="primary">ght6</name>
    <name evidence="11" type="ORF">LSUB1_G004303</name>
</gene>
<feature type="transmembrane region" description="Helical" evidence="9">
    <location>
        <begin position="376"/>
        <end position="394"/>
    </location>
</feature>
<dbReference type="GO" id="GO:0005351">
    <property type="term" value="F:carbohydrate:proton symporter activity"/>
    <property type="evidence" value="ECO:0007669"/>
    <property type="project" value="TreeGrafter"/>
</dbReference>
<comment type="caution">
    <text evidence="11">The sequence shown here is derived from an EMBL/GenBank/DDBJ whole genome shotgun (WGS) entry which is preliminary data.</text>
</comment>
<feature type="transmembrane region" description="Helical" evidence="9">
    <location>
        <begin position="256"/>
        <end position="275"/>
    </location>
</feature>
<dbReference type="Gene3D" id="1.20.1250.20">
    <property type="entry name" value="MFS general substrate transporter like domains"/>
    <property type="match status" value="1"/>
</dbReference>
<evidence type="ECO:0000256" key="8">
    <source>
        <dbReference type="SAM" id="MobiDB-lite"/>
    </source>
</evidence>
<feature type="transmembrane region" description="Helical" evidence="9">
    <location>
        <begin position="440"/>
        <end position="466"/>
    </location>
</feature>
<evidence type="ECO:0000256" key="5">
    <source>
        <dbReference type="ARBA" id="ARBA00022989"/>
    </source>
</evidence>
<keyword evidence="12" id="KW-1185">Reference proteome</keyword>
<comment type="similarity">
    <text evidence="2 7">Belongs to the major facilitator superfamily. Sugar transporter (TC 2.A.1.1) family.</text>
</comment>
<evidence type="ECO:0000256" key="9">
    <source>
        <dbReference type="SAM" id="Phobius"/>
    </source>
</evidence>
<feature type="transmembrane region" description="Helical" evidence="9">
    <location>
        <begin position="194"/>
        <end position="210"/>
    </location>
</feature>
<feature type="transmembrane region" description="Helical" evidence="9">
    <location>
        <begin position="406"/>
        <end position="428"/>
    </location>
</feature>
<evidence type="ECO:0000256" key="6">
    <source>
        <dbReference type="ARBA" id="ARBA00023136"/>
    </source>
</evidence>
<evidence type="ECO:0000313" key="11">
    <source>
        <dbReference type="EMBL" id="TVY41204.1"/>
    </source>
</evidence>
<feature type="region of interest" description="Disordered" evidence="8">
    <location>
        <begin position="16"/>
        <end position="44"/>
    </location>
</feature>
<comment type="subcellular location">
    <subcellularLocation>
        <location evidence="1">Membrane</location>
        <topology evidence="1">Multi-pass membrane protein</topology>
    </subcellularLocation>
</comment>
<feature type="transmembrane region" description="Helical" evidence="9">
    <location>
        <begin position="164"/>
        <end position="182"/>
    </location>
</feature>
<evidence type="ECO:0000256" key="2">
    <source>
        <dbReference type="ARBA" id="ARBA00010992"/>
    </source>
</evidence>
<feature type="transmembrane region" description="Helical" evidence="9">
    <location>
        <begin position="55"/>
        <end position="77"/>
    </location>
</feature>
<evidence type="ECO:0000256" key="7">
    <source>
        <dbReference type="RuleBase" id="RU003346"/>
    </source>
</evidence>